<dbReference type="Proteomes" id="UP001597109">
    <property type="component" value="Unassembled WGS sequence"/>
</dbReference>
<comment type="caution">
    <text evidence="2">The sequence shown here is derived from an EMBL/GenBank/DDBJ whole genome shotgun (WGS) entry which is preliminary data.</text>
</comment>
<evidence type="ECO:0000256" key="1">
    <source>
        <dbReference type="SAM" id="Phobius"/>
    </source>
</evidence>
<keyword evidence="1" id="KW-1133">Transmembrane helix</keyword>
<keyword evidence="3" id="KW-1185">Reference proteome</keyword>
<keyword evidence="1" id="KW-0812">Transmembrane</keyword>
<organism evidence="2 3">
    <name type="scientific">Metaplanococcus flavidus</name>
    <dbReference type="NCBI Taxonomy" id="569883"/>
    <lineage>
        <taxon>Bacteria</taxon>
        <taxon>Bacillati</taxon>
        <taxon>Bacillota</taxon>
        <taxon>Bacilli</taxon>
        <taxon>Bacillales</taxon>
        <taxon>Caryophanaceae</taxon>
        <taxon>Metaplanococcus</taxon>
    </lineage>
</organism>
<protein>
    <submittedName>
        <fullName evidence="2">Amino acid transporter</fullName>
    </submittedName>
</protein>
<dbReference type="EMBL" id="JBHTKI010000033">
    <property type="protein sequence ID" value="MFD1032824.1"/>
    <property type="molecule type" value="Genomic_DNA"/>
</dbReference>
<evidence type="ECO:0000313" key="3">
    <source>
        <dbReference type="Proteomes" id="UP001597109"/>
    </source>
</evidence>
<dbReference type="RefSeq" id="WP_144841710.1">
    <property type="nucleotide sequence ID" value="NZ_JBHTKI010000033.1"/>
</dbReference>
<feature type="transmembrane region" description="Helical" evidence="1">
    <location>
        <begin position="35"/>
        <end position="57"/>
    </location>
</feature>
<accession>A0ABW3LET8</accession>
<sequence>MNEKKPFDDGNEFVQKHLGVPSEEKVKHLPLPLKVIKYCVIGLIFFSIITMLVAYIINFSN</sequence>
<proteinExistence type="predicted"/>
<evidence type="ECO:0000313" key="2">
    <source>
        <dbReference type="EMBL" id="MFD1032824.1"/>
    </source>
</evidence>
<reference evidence="3" key="1">
    <citation type="journal article" date="2019" name="Int. J. Syst. Evol. Microbiol.">
        <title>The Global Catalogue of Microorganisms (GCM) 10K type strain sequencing project: providing services to taxonomists for standard genome sequencing and annotation.</title>
        <authorList>
            <consortium name="The Broad Institute Genomics Platform"/>
            <consortium name="The Broad Institute Genome Sequencing Center for Infectious Disease"/>
            <person name="Wu L."/>
            <person name="Ma J."/>
        </authorList>
    </citation>
    <scope>NUCLEOTIDE SEQUENCE [LARGE SCALE GENOMIC DNA]</scope>
    <source>
        <strain evidence="3">CCUG 56756</strain>
    </source>
</reference>
<keyword evidence="1" id="KW-0472">Membrane</keyword>
<name>A0ABW3LET8_9BACL</name>
<gene>
    <name evidence="2" type="ORF">ACFQ1X_15440</name>
</gene>